<reference evidence="2 3" key="1">
    <citation type="submission" date="2023-09" db="EMBL/GenBank/DDBJ databases">
        <title>Multi-omics analysis of a traditional fermented food reveals byproduct-associated fungal strains for waste-to-food upcycling.</title>
        <authorList>
            <consortium name="Lawrence Berkeley National Laboratory"/>
            <person name="Rekdal V.M."/>
            <person name="Villalobos-Escobedo J.M."/>
            <person name="Rodriguez-Valeron N."/>
            <person name="Garcia M.O."/>
            <person name="Vasquez D.P."/>
            <person name="Damayanti I."/>
            <person name="Sorensen P.M."/>
            <person name="Baidoo E.E."/>
            <person name="De Carvalho A.C."/>
            <person name="Riley R."/>
            <person name="Lipzen A."/>
            <person name="He G."/>
            <person name="Yan M."/>
            <person name="Haridas S."/>
            <person name="Daum C."/>
            <person name="Yoshinaga Y."/>
            <person name="Ng V."/>
            <person name="Grigoriev I.V."/>
            <person name="Munk R."/>
            <person name="Nuraida L."/>
            <person name="Wijaya C.H."/>
            <person name="Morales P.-C."/>
            <person name="Keasling J.D."/>
        </authorList>
    </citation>
    <scope>NUCLEOTIDE SEQUENCE [LARGE SCALE GENOMIC DNA]</scope>
    <source>
        <strain evidence="2 3">FGSC 2613</strain>
    </source>
</reference>
<feature type="region of interest" description="Disordered" evidence="1">
    <location>
        <begin position="34"/>
        <end position="100"/>
    </location>
</feature>
<feature type="compositionally biased region" description="Basic and acidic residues" evidence="1">
    <location>
        <begin position="78"/>
        <end position="87"/>
    </location>
</feature>
<evidence type="ECO:0000313" key="3">
    <source>
        <dbReference type="Proteomes" id="UP001451303"/>
    </source>
</evidence>
<accession>A0ABR3DHI9</accession>
<evidence type="ECO:0000256" key="1">
    <source>
        <dbReference type="SAM" id="MobiDB-lite"/>
    </source>
</evidence>
<organism evidence="2 3">
    <name type="scientific">Neurospora intermedia</name>
    <dbReference type="NCBI Taxonomy" id="5142"/>
    <lineage>
        <taxon>Eukaryota</taxon>
        <taxon>Fungi</taxon>
        <taxon>Dikarya</taxon>
        <taxon>Ascomycota</taxon>
        <taxon>Pezizomycotina</taxon>
        <taxon>Sordariomycetes</taxon>
        <taxon>Sordariomycetidae</taxon>
        <taxon>Sordariales</taxon>
        <taxon>Sordariaceae</taxon>
        <taxon>Neurospora</taxon>
    </lineage>
</organism>
<dbReference type="EMBL" id="JAVLET010000003">
    <property type="protein sequence ID" value="KAL0472147.1"/>
    <property type="molecule type" value="Genomic_DNA"/>
</dbReference>
<proteinExistence type="predicted"/>
<comment type="caution">
    <text evidence="2">The sequence shown here is derived from an EMBL/GenBank/DDBJ whole genome shotgun (WGS) entry which is preliminary data.</text>
</comment>
<feature type="compositionally biased region" description="Polar residues" evidence="1">
    <location>
        <begin position="67"/>
        <end position="76"/>
    </location>
</feature>
<gene>
    <name evidence="2" type="ORF">QR685DRAFT_495090</name>
</gene>
<evidence type="ECO:0000313" key="2">
    <source>
        <dbReference type="EMBL" id="KAL0472147.1"/>
    </source>
</evidence>
<name>A0ABR3DHI9_NEUIN</name>
<dbReference type="Proteomes" id="UP001451303">
    <property type="component" value="Unassembled WGS sequence"/>
</dbReference>
<sequence length="488" mass="55784">MDSLLDQQESLCNDTDPFLRVYRYAVTLHPSPLLSSRYTIEPPSAGPRTSSDTPTKQTPLPPPLASNDFSKQTPRQTHGHEDNKAESRVLVPRRGASNIPATAPRAVVNTPQRTVTVTLYAANHRPYEVPIKFYHQQTTRPSRLEQIWVGQSQGGLELVSWIEIVRHKLFTQIPGFVFLPHDSFLSPAETVNLMGGLTDQRDDMQKLSQLTAKFLREYFANMSMEDRPVLYSQAQKTGDGQKLVDFHKGSLHDVFFSIQVHRKKGNKNIVGDHLKGPHPLVARAAKEKYIQEACFPIHPYVMKKVVQHVVEARKAYLRKKQDQAQAQAQPHVQPQLNRSGSIRTMKSCVSLKKANDMNNSSSIRRMKSHASLKDTESTNISNNIIIPLPPIPMEDWGCRDPHAWLVGWDLEMESLAYMRRSSDFPRLGKVQERQLVLYQFARSVDEWMWRLEQAEKKNGCGFRMTEPERVRACEMEDLKDTEELLIEL</sequence>
<protein>
    <submittedName>
        <fullName evidence="2">Uncharacterized protein</fullName>
    </submittedName>
</protein>
<keyword evidence="3" id="KW-1185">Reference proteome</keyword>